<dbReference type="Gene3D" id="3.40.50.10300">
    <property type="entry name" value="CoaB-like"/>
    <property type="match status" value="1"/>
</dbReference>
<evidence type="ECO:0000256" key="4">
    <source>
        <dbReference type="RuleBase" id="RU364078"/>
    </source>
</evidence>
<comment type="pathway">
    <text evidence="3 4">Cofactor biosynthesis; coenzyme A biosynthesis; CoA from (R)-pantothenate: step 3/5.</text>
</comment>
<feature type="binding site" evidence="3">
    <location>
        <position position="293"/>
    </location>
    <ligand>
        <name>CTP</name>
        <dbReference type="ChEBI" id="CHEBI:37563"/>
    </ligand>
</feature>
<comment type="function">
    <text evidence="3">Catalyzes two sequential steps in the biosynthesis of coenzyme A. In the first step cysteine is conjugated to 4'-phosphopantothenate to form 4-phosphopantothenoylcysteine. In the second step the latter compound is decarboxylated to form 4'-phosphopantotheine.</text>
</comment>
<comment type="pathway">
    <text evidence="3 4">Cofactor biosynthesis; coenzyme A biosynthesis; CoA from (R)-pantothenate: step 2/5.</text>
</comment>
<keyword evidence="3" id="KW-0479">Metal-binding</keyword>
<reference evidence="7 8" key="1">
    <citation type="journal article" date="2015" name="Int. J. Syst. Evol. Microbiol.">
        <title>Sporolactobacillus shoreae sp. nov. and Sporolactobacillus spathodeae sp. nov., two spore-forming lactic acid bacteria isolated from tree barks in Thailand.</title>
        <authorList>
            <person name="Thamacharoensuk T."/>
            <person name="Kitahara M."/>
            <person name="Ohkuma M."/>
            <person name="Thongchul N."/>
            <person name="Tanasupawat S."/>
        </authorList>
    </citation>
    <scope>NUCLEOTIDE SEQUENCE [LARGE SCALE GENOMIC DNA]</scope>
    <source>
        <strain evidence="7 8">BK92</strain>
    </source>
</reference>
<evidence type="ECO:0000259" key="6">
    <source>
        <dbReference type="Pfam" id="PF04127"/>
    </source>
</evidence>
<comment type="catalytic activity">
    <reaction evidence="3 4">
        <text>N-[(R)-4-phosphopantothenoyl]-L-cysteine + H(+) = (R)-4'-phosphopantetheine + CO2</text>
        <dbReference type="Rhea" id="RHEA:16793"/>
        <dbReference type="ChEBI" id="CHEBI:15378"/>
        <dbReference type="ChEBI" id="CHEBI:16526"/>
        <dbReference type="ChEBI" id="CHEBI:59458"/>
        <dbReference type="ChEBI" id="CHEBI:61723"/>
        <dbReference type="EC" id="4.1.1.36"/>
    </reaction>
</comment>
<dbReference type="EC" id="4.1.1.36" evidence="3"/>
<proteinExistence type="inferred from homology"/>
<feature type="binding site" evidence="3">
    <location>
        <position position="341"/>
    </location>
    <ligand>
        <name>CTP</name>
        <dbReference type="ChEBI" id="CHEBI:37563"/>
    </ligand>
</feature>
<dbReference type="InterPro" id="IPR036551">
    <property type="entry name" value="Flavin_trans-like"/>
</dbReference>
<dbReference type="NCBIfam" id="TIGR00521">
    <property type="entry name" value="coaBC_dfp"/>
    <property type="match status" value="1"/>
</dbReference>
<keyword evidence="1 3" id="KW-0210">Decarboxylase</keyword>
<dbReference type="EMBL" id="SRJD01000001">
    <property type="protein sequence ID" value="TGB00470.1"/>
    <property type="molecule type" value="Genomic_DNA"/>
</dbReference>
<evidence type="ECO:0000313" key="8">
    <source>
        <dbReference type="Proteomes" id="UP000298347"/>
    </source>
</evidence>
<comment type="similarity">
    <text evidence="3 4">In the N-terminal section; belongs to the HFCD (homo-oligomeric flavin containing Cys decarboxylase) superfamily.</text>
</comment>
<dbReference type="Gene3D" id="3.40.50.1950">
    <property type="entry name" value="Flavin prenyltransferase-like"/>
    <property type="match status" value="1"/>
</dbReference>
<dbReference type="Pfam" id="PF04127">
    <property type="entry name" value="DFP"/>
    <property type="match status" value="1"/>
</dbReference>
<comment type="caution">
    <text evidence="7">The sequence shown here is derived from an EMBL/GenBank/DDBJ whole genome shotgun (WGS) entry which is preliminary data.</text>
</comment>
<dbReference type="PANTHER" id="PTHR14359:SF6">
    <property type="entry name" value="PHOSPHOPANTOTHENOYLCYSTEINE DECARBOXYLASE"/>
    <property type="match status" value="1"/>
</dbReference>
<dbReference type="UniPathway" id="UPA00241">
    <property type="reaction ID" value="UER00353"/>
</dbReference>
<comment type="catalytic activity">
    <reaction evidence="3 4">
        <text>(R)-4'-phosphopantothenate + L-cysteine + CTP = N-[(R)-4-phosphopantothenoyl]-L-cysteine + CMP + diphosphate + H(+)</text>
        <dbReference type="Rhea" id="RHEA:19397"/>
        <dbReference type="ChEBI" id="CHEBI:10986"/>
        <dbReference type="ChEBI" id="CHEBI:15378"/>
        <dbReference type="ChEBI" id="CHEBI:33019"/>
        <dbReference type="ChEBI" id="CHEBI:35235"/>
        <dbReference type="ChEBI" id="CHEBI:37563"/>
        <dbReference type="ChEBI" id="CHEBI:59458"/>
        <dbReference type="ChEBI" id="CHEBI:60377"/>
        <dbReference type="EC" id="6.3.2.5"/>
    </reaction>
</comment>
<evidence type="ECO:0000256" key="1">
    <source>
        <dbReference type="ARBA" id="ARBA00022793"/>
    </source>
</evidence>
<dbReference type="GO" id="GO:0071513">
    <property type="term" value="C:phosphopantothenoylcysteine decarboxylase complex"/>
    <property type="evidence" value="ECO:0007669"/>
    <property type="project" value="TreeGrafter"/>
</dbReference>
<dbReference type="AlphaFoldDB" id="A0A4Z0GU08"/>
<feature type="region of interest" description="Phosphopantothenoylcysteine decarboxylase" evidence="3">
    <location>
        <begin position="1"/>
        <end position="194"/>
    </location>
</feature>
<protein>
    <recommendedName>
        <fullName evidence="3">Coenzyme A biosynthesis bifunctional protein CoaBC</fullName>
    </recommendedName>
    <alternativeName>
        <fullName evidence="3">DNA/pantothenate metabolism flavoprotein</fullName>
    </alternativeName>
    <alternativeName>
        <fullName evidence="3">Phosphopantothenoylcysteine synthetase/decarboxylase</fullName>
        <shortName evidence="3">PPCS-PPCDC</shortName>
    </alternativeName>
    <domain>
        <recommendedName>
            <fullName evidence="3">Phosphopantothenoylcysteine decarboxylase</fullName>
            <shortName evidence="3">PPC decarboxylase</shortName>
            <shortName evidence="3">PPC-DC</shortName>
            <ecNumber evidence="3">4.1.1.36</ecNumber>
        </recommendedName>
        <alternativeName>
            <fullName evidence="3">CoaC</fullName>
        </alternativeName>
    </domain>
    <domain>
        <recommendedName>
            <fullName evidence="3">Phosphopantothenate--cysteine ligase</fullName>
            <ecNumber evidence="3">6.3.2.5</ecNumber>
        </recommendedName>
        <alternativeName>
            <fullName evidence="3">CoaB</fullName>
        </alternativeName>
        <alternativeName>
            <fullName evidence="3">Phosphopantothenoylcysteine synthetase</fullName>
            <shortName evidence="3">PPC synthetase</shortName>
            <shortName evidence="3">PPC-S</shortName>
        </alternativeName>
    </domain>
</protein>
<dbReference type="GO" id="GO:0046872">
    <property type="term" value="F:metal ion binding"/>
    <property type="evidence" value="ECO:0007669"/>
    <property type="project" value="UniProtKB-KW"/>
</dbReference>
<feature type="domain" description="Flavoprotein" evidence="5">
    <location>
        <begin position="6"/>
        <end position="177"/>
    </location>
</feature>
<keyword evidence="3" id="KW-0460">Magnesium</keyword>
<keyword evidence="3 4" id="KW-0436">Ligase</keyword>
<accession>A0A4Z0GU08</accession>
<dbReference type="RefSeq" id="WP_135347113.1">
    <property type="nucleotide sequence ID" value="NZ_SRJD01000001.1"/>
</dbReference>
<evidence type="ECO:0000256" key="3">
    <source>
        <dbReference type="HAMAP-Rule" id="MF_02225"/>
    </source>
</evidence>
<dbReference type="OrthoDB" id="9802554at2"/>
<evidence type="ECO:0000259" key="5">
    <source>
        <dbReference type="Pfam" id="PF02441"/>
    </source>
</evidence>
<comment type="cofactor">
    <cofactor evidence="3">
        <name>FMN</name>
        <dbReference type="ChEBI" id="CHEBI:58210"/>
    </cofactor>
    <text evidence="3">Binds 1 FMN per subunit.</text>
</comment>
<evidence type="ECO:0000256" key="2">
    <source>
        <dbReference type="ARBA" id="ARBA00023239"/>
    </source>
</evidence>
<comment type="function">
    <text evidence="4">Catalyzes two steps in the biosynthesis of coenzyme A. In the first step cysteine is conjugated to 4'-phosphopantothenate to form 4-phosphopantothenoylcysteine, in the latter compound is decarboxylated to form 4'-phosphopantotheine.</text>
</comment>
<keyword evidence="3" id="KW-0511">Multifunctional enzyme</keyword>
<dbReference type="HAMAP" id="MF_02225">
    <property type="entry name" value="CoaBC"/>
    <property type="match status" value="1"/>
</dbReference>
<organism evidence="7 8">
    <name type="scientific">Sporolactobacillus shoreae</name>
    <dbReference type="NCBI Taxonomy" id="1465501"/>
    <lineage>
        <taxon>Bacteria</taxon>
        <taxon>Bacillati</taxon>
        <taxon>Bacillota</taxon>
        <taxon>Bacilli</taxon>
        <taxon>Bacillales</taxon>
        <taxon>Sporolactobacillaceae</taxon>
        <taxon>Sporolactobacillus</taxon>
    </lineage>
</organism>
<comment type="similarity">
    <text evidence="3 4">In the C-terminal section; belongs to the PPC synthetase family.</text>
</comment>
<dbReference type="GO" id="GO:0004632">
    <property type="term" value="F:phosphopantothenate--cysteine ligase activity"/>
    <property type="evidence" value="ECO:0007669"/>
    <property type="project" value="UniProtKB-UniRule"/>
</dbReference>
<sequence length="404" mass="43505">MSLSGKNILLGVTGGIAAYKSAELTSKLVKSGAEVHVVMTESAKKFIGPATFQALTRHPVYDSVFIEEKDGQIAHIDLADSADLFIVVPATANTIGKLASGLADDMLTAAALASRCPVWIAPAMNVNMYTHPAVQKNLRTLESFGYRLIGPDAGWLACGWTGKGRMTEPDEIFNTIDRYFSAEKKFTLPLAGKKILVTAGPTREALDPIRFFSNQSSGKMGYAIAEAAGEAGADVTLISGPSALSDPSGISVIRVTSADEMRREVLARYEHADAVIKAAAVADYRPESVSGSKIKKADGPLLVKMVRNPDILMELGRIKKSQLLVGFAAETEQLEDNARAKLEKKHLDLLIANHAADGFAKDTNKVTFFFADGHQKAYGEMPKKEIAEKICRTVSELMETSGQR</sequence>
<feature type="binding site" evidence="3">
    <location>
        <position position="345"/>
    </location>
    <ligand>
        <name>CTP</name>
        <dbReference type="ChEBI" id="CHEBI:37563"/>
    </ligand>
</feature>
<gene>
    <name evidence="3 7" type="primary">coaBC</name>
    <name evidence="7" type="ORF">E4665_00765</name>
</gene>
<feature type="binding site" evidence="3">
    <location>
        <begin position="309"/>
        <end position="312"/>
    </location>
    <ligand>
        <name>CTP</name>
        <dbReference type="ChEBI" id="CHEBI:37563"/>
    </ligand>
</feature>
<dbReference type="SUPFAM" id="SSF52507">
    <property type="entry name" value="Homo-oligomeric flavin-containing Cys decarboxylases, HFCD"/>
    <property type="match status" value="1"/>
</dbReference>
<feature type="region of interest" description="Phosphopantothenate--cysteine ligase" evidence="3">
    <location>
        <begin position="195"/>
        <end position="404"/>
    </location>
</feature>
<dbReference type="Pfam" id="PF02441">
    <property type="entry name" value="Flavoprotein"/>
    <property type="match status" value="1"/>
</dbReference>
<dbReference type="InterPro" id="IPR005252">
    <property type="entry name" value="CoaBC"/>
</dbReference>
<dbReference type="EC" id="6.3.2.5" evidence="3"/>
<dbReference type="Proteomes" id="UP000298347">
    <property type="component" value="Unassembled WGS sequence"/>
</dbReference>
<feature type="binding site" evidence="3">
    <location>
        <position position="327"/>
    </location>
    <ligand>
        <name>CTP</name>
        <dbReference type="ChEBI" id="CHEBI:37563"/>
    </ligand>
</feature>
<comment type="cofactor">
    <cofactor evidence="3">
        <name>Mg(2+)</name>
        <dbReference type="ChEBI" id="CHEBI:18420"/>
    </cofactor>
</comment>
<name>A0A4Z0GU08_9BACL</name>
<dbReference type="InterPro" id="IPR007085">
    <property type="entry name" value="DNA/pantothenate-metab_flavo_C"/>
</dbReference>
<dbReference type="GO" id="GO:0015941">
    <property type="term" value="P:pantothenate catabolic process"/>
    <property type="evidence" value="ECO:0007669"/>
    <property type="project" value="InterPro"/>
</dbReference>
<dbReference type="GO" id="GO:0015937">
    <property type="term" value="P:coenzyme A biosynthetic process"/>
    <property type="evidence" value="ECO:0007669"/>
    <property type="project" value="UniProtKB-UniRule"/>
</dbReference>
<dbReference type="SUPFAM" id="SSF102645">
    <property type="entry name" value="CoaB-like"/>
    <property type="match status" value="1"/>
</dbReference>
<dbReference type="PANTHER" id="PTHR14359">
    <property type="entry name" value="HOMO-OLIGOMERIC FLAVIN CONTAINING CYS DECARBOXYLASE FAMILY"/>
    <property type="match status" value="1"/>
</dbReference>
<dbReference type="InterPro" id="IPR003382">
    <property type="entry name" value="Flavoprotein"/>
</dbReference>
<feature type="domain" description="DNA/pantothenate metabolism flavoprotein C-terminal" evidence="6">
    <location>
        <begin position="190"/>
        <end position="396"/>
    </location>
</feature>
<keyword evidence="3 4" id="KW-0288">FMN</keyword>
<dbReference type="GO" id="GO:0004633">
    <property type="term" value="F:phosphopantothenoylcysteine decarboxylase activity"/>
    <property type="evidence" value="ECO:0007669"/>
    <property type="project" value="UniProtKB-UniRule"/>
</dbReference>
<keyword evidence="2 3" id="KW-0456">Lyase</keyword>
<comment type="caution">
    <text evidence="3">Lacks conserved residue(s) required for the propagation of feature annotation.</text>
</comment>
<dbReference type="GO" id="GO:0010181">
    <property type="term" value="F:FMN binding"/>
    <property type="evidence" value="ECO:0007669"/>
    <property type="project" value="UniProtKB-UniRule"/>
</dbReference>
<feature type="active site" description="Proton donor" evidence="3">
    <location>
        <position position="158"/>
    </location>
</feature>
<feature type="binding site" evidence="3">
    <location>
        <position position="283"/>
    </location>
    <ligand>
        <name>CTP</name>
        <dbReference type="ChEBI" id="CHEBI:37563"/>
    </ligand>
</feature>
<keyword evidence="3 4" id="KW-0285">Flavoprotein</keyword>
<evidence type="ECO:0000313" key="7">
    <source>
        <dbReference type="EMBL" id="TGB00470.1"/>
    </source>
</evidence>
<keyword evidence="8" id="KW-1185">Reference proteome</keyword>
<dbReference type="InterPro" id="IPR035929">
    <property type="entry name" value="CoaB-like_sf"/>
</dbReference>